<dbReference type="InterPro" id="IPR017850">
    <property type="entry name" value="Alkaline_phosphatase_core_sf"/>
</dbReference>
<dbReference type="Pfam" id="PF00245">
    <property type="entry name" value="Alk_phosphatase"/>
    <property type="match status" value="1"/>
</dbReference>
<evidence type="ECO:0000256" key="4">
    <source>
        <dbReference type="ARBA" id="ARBA00022553"/>
    </source>
</evidence>
<dbReference type="EMBL" id="AE016820">
    <property type="protein sequence ID" value="AAS54231.1"/>
    <property type="molecule type" value="Genomic_DNA"/>
</dbReference>
<evidence type="ECO:0000256" key="15">
    <source>
        <dbReference type="RuleBase" id="RU003947"/>
    </source>
</evidence>
<feature type="binding site" evidence="13">
    <location>
        <position position="454"/>
    </location>
    <ligand>
        <name>Zn(2+)</name>
        <dbReference type="ChEBI" id="CHEBI:29105"/>
        <label>2</label>
    </ligand>
</feature>
<evidence type="ECO:0000256" key="9">
    <source>
        <dbReference type="ARBA" id="ARBA00022842"/>
    </source>
</evidence>
<dbReference type="RefSeq" id="NP_986407.1">
    <property type="nucleotide sequence ID" value="NM_211469.1"/>
</dbReference>
<comment type="similarity">
    <text evidence="2 14">Belongs to the alkaline phosphatase family.</text>
</comment>
<comment type="subcellular location">
    <subcellularLocation>
        <location evidence="1">Membrane</location>
        <topology evidence="1">Single-pass membrane protein</topology>
    </subcellularLocation>
</comment>
<keyword evidence="6 13" id="KW-0479">Metal-binding</keyword>
<feature type="active site" description="Phosphoserine intermediate" evidence="12">
    <location>
        <position position="106"/>
    </location>
</feature>
<evidence type="ECO:0000256" key="11">
    <source>
        <dbReference type="ARBA" id="ARBA00023136"/>
    </source>
</evidence>
<feature type="binding site" evidence="13">
    <location>
        <position position="159"/>
    </location>
    <ligand>
        <name>Mg(2+)</name>
        <dbReference type="ChEBI" id="CHEBI:18420"/>
    </ligand>
</feature>
<dbReference type="FunCoup" id="Q751G6">
    <property type="interactions" value="224"/>
</dbReference>
<keyword evidence="4" id="KW-0597">Phosphoprotein</keyword>
<comment type="cofactor">
    <cofactor evidence="13">
        <name>Zn(2+)</name>
        <dbReference type="ChEBI" id="CHEBI:29105"/>
    </cofactor>
    <text evidence="13">Binds 2 Zn(2+) ions.</text>
</comment>
<evidence type="ECO:0000256" key="3">
    <source>
        <dbReference type="ARBA" id="ARBA00012647"/>
    </source>
</evidence>
<comment type="catalytic activity">
    <reaction evidence="15">
        <text>a phosphate monoester + H2O = an alcohol + phosphate</text>
        <dbReference type="Rhea" id="RHEA:15017"/>
        <dbReference type="ChEBI" id="CHEBI:15377"/>
        <dbReference type="ChEBI" id="CHEBI:30879"/>
        <dbReference type="ChEBI" id="CHEBI:43474"/>
        <dbReference type="ChEBI" id="CHEBI:67140"/>
        <dbReference type="EC" id="3.1.3.1"/>
    </reaction>
</comment>
<dbReference type="SMART" id="SM00098">
    <property type="entry name" value="alkPPc"/>
    <property type="match status" value="1"/>
</dbReference>
<feature type="transmembrane region" description="Helical" evidence="16">
    <location>
        <begin position="22"/>
        <end position="43"/>
    </location>
</feature>
<dbReference type="FunFam" id="1.10.60.40:FF:000002">
    <property type="entry name" value="Alkaline phosphatase"/>
    <property type="match status" value="1"/>
</dbReference>
<dbReference type="eggNOG" id="KOG4126">
    <property type="taxonomic scope" value="Eukaryota"/>
</dbReference>
<dbReference type="EC" id="3.1.3.1" evidence="3 15"/>
<dbReference type="InterPro" id="IPR001952">
    <property type="entry name" value="Alkaline_phosphatase"/>
</dbReference>
<organism evidence="17 18">
    <name type="scientific">Eremothecium gossypii (strain ATCC 10895 / CBS 109.51 / FGSC 9923 / NRRL Y-1056)</name>
    <name type="common">Yeast</name>
    <name type="synonym">Ashbya gossypii</name>
    <dbReference type="NCBI Taxonomy" id="284811"/>
    <lineage>
        <taxon>Eukaryota</taxon>
        <taxon>Fungi</taxon>
        <taxon>Dikarya</taxon>
        <taxon>Ascomycota</taxon>
        <taxon>Saccharomycotina</taxon>
        <taxon>Saccharomycetes</taxon>
        <taxon>Saccharomycetales</taxon>
        <taxon>Saccharomycetaceae</taxon>
        <taxon>Eremothecium</taxon>
    </lineage>
</organism>
<keyword evidence="5 16" id="KW-0812">Transmembrane</keyword>
<name>Q751G6_EREGS</name>
<feature type="binding site" evidence="13">
    <location>
        <position position="307"/>
    </location>
    <ligand>
        <name>Zn(2+)</name>
        <dbReference type="ChEBI" id="CHEBI:29105"/>
        <label>2</label>
    </ligand>
</feature>
<evidence type="ECO:0000256" key="13">
    <source>
        <dbReference type="PIRSR" id="PIRSR601952-2"/>
    </source>
</evidence>
<feature type="binding site" evidence="13">
    <location>
        <position position="302"/>
    </location>
    <ligand>
        <name>Mg(2+)</name>
        <dbReference type="ChEBI" id="CHEBI:18420"/>
    </ligand>
</feature>
<dbReference type="GO" id="GO:0006796">
    <property type="term" value="P:phosphate-containing compound metabolic process"/>
    <property type="evidence" value="ECO:0007669"/>
    <property type="project" value="UniProtKB-ARBA"/>
</dbReference>
<comment type="cofactor">
    <cofactor evidence="13">
        <name>Mg(2+)</name>
        <dbReference type="ChEBI" id="CHEBI:18420"/>
    </cofactor>
    <text evidence="13">Binds 1 Mg(2+) ion.</text>
</comment>
<dbReference type="PROSITE" id="PS00123">
    <property type="entry name" value="ALKALINE_PHOSPHATASE"/>
    <property type="match status" value="1"/>
</dbReference>
<evidence type="ECO:0000256" key="8">
    <source>
        <dbReference type="ARBA" id="ARBA00022833"/>
    </source>
</evidence>
<dbReference type="InterPro" id="IPR018299">
    <property type="entry name" value="Alkaline_phosphatase_AS"/>
</dbReference>
<dbReference type="PANTHER" id="PTHR11596:SF5">
    <property type="entry name" value="ALKALINE PHOSPHATASE"/>
    <property type="match status" value="1"/>
</dbReference>
<feature type="binding site" evidence="13">
    <location>
        <position position="351"/>
    </location>
    <ligand>
        <name>Zn(2+)</name>
        <dbReference type="ChEBI" id="CHEBI:29105"/>
        <label>2</label>
    </ligand>
</feature>
<dbReference type="GO" id="GO:0046872">
    <property type="term" value="F:metal ion binding"/>
    <property type="evidence" value="ECO:0007669"/>
    <property type="project" value="UniProtKB-KW"/>
</dbReference>
<dbReference type="InParanoid" id="Q751G6"/>
<evidence type="ECO:0000256" key="1">
    <source>
        <dbReference type="ARBA" id="ARBA00004167"/>
    </source>
</evidence>
<keyword evidence="10 16" id="KW-1133">Transmembrane helix</keyword>
<dbReference type="CDD" id="cd16012">
    <property type="entry name" value="ALP"/>
    <property type="match status" value="1"/>
</dbReference>
<accession>Q751G6</accession>
<evidence type="ECO:0000256" key="6">
    <source>
        <dbReference type="ARBA" id="ARBA00022723"/>
    </source>
</evidence>
<dbReference type="KEGG" id="ago:AGOS_AGL260W"/>
<reference evidence="17 18" key="1">
    <citation type="journal article" date="2004" name="Science">
        <title>The Ashbya gossypii genome as a tool for mapping the ancient Saccharomyces cerevisiae genome.</title>
        <authorList>
            <person name="Dietrich F.S."/>
            <person name="Voegeli S."/>
            <person name="Brachat S."/>
            <person name="Lerch A."/>
            <person name="Gates K."/>
            <person name="Steiner S."/>
            <person name="Mohr C."/>
            <person name="Pohlmann R."/>
            <person name="Luedi P."/>
            <person name="Choi S."/>
            <person name="Wing R.A."/>
            <person name="Flavier A."/>
            <person name="Gaffney T.D."/>
            <person name="Philippsen P."/>
        </authorList>
    </citation>
    <scope>NUCLEOTIDE SEQUENCE [LARGE SCALE GENOMIC DNA]</scope>
    <source>
        <strain evidence="18">ATCC 10895 / CBS 109.51 / FGSC 9923 / NRRL Y-1056</strain>
    </source>
</reference>
<evidence type="ECO:0000256" key="5">
    <source>
        <dbReference type="ARBA" id="ARBA00022692"/>
    </source>
</evidence>
<dbReference type="GeneID" id="4622700"/>
<dbReference type="GO" id="GO:0004035">
    <property type="term" value="F:alkaline phosphatase activity"/>
    <property type="evidence" value="ECO:0000318"/>
    <property type="project" value="GO_Central"/>
</dbReference>
<feature type="binding site" evidence="13">
    <location>
        <position position="157"/>
    </location>
    <ligand>
        <name>Mg(2+)</name>
        <dbReference type="ChEBI" id="CHEBI:18420"/>
    </ligand>
</feature>
<dbReference type="AlphaFoldDB" id="Q751G6"/>
<proteinExistence type="inferred from homology"/>
<evidence type="ECO:0000256" key="16">
    <source>
        <dbReference type="SAM" id="Phobius"/>
    </source>
</evidence>
<dbReference type="OMA" id="KAAGYMT"/>
<keyword evidence="11 16" id="KW-0472">Membrane</keyword>
<dbReference type="Gene3D" id="3.40.720.10">
    <property type="entry name" value="Alkaline Phosphatase, subunit A"/>
    <property type="match status" value="1"/>
</dbReference>
<evidence type="ECO:0000256" key="7">
    <source>
        <dbReference type="ARBA" id="ARBA00022801"/>
    </source>
</evidence>
<evidence type="ECO:0000256" key="10">
    <source>
        <dbReference type="ARBA" id="ARBA00022989"/>
    </source>
</evidence>
<protein>
    <recommendedName>
        <fullName evidence="3 15">Alkaline phosphatase</fullName>
        <ecNumber evidence="3 15">3.1.3.1</ecNumber>
    </recommendedName>
</protein>
<feature type="binding site" evidence="13">
    <location>
        <position position="61"/>
    </location>
    <ligand>
        <name>Zn(2+)</name>
        <dbReference type="ChEBI" id="CHEBI:29105"/>
        <label>2</label>
    </ligand>
</feature>
<dbReference type="PANTHER" id="PTHR11596">
    <property type="entry name" value="ALKALINE PHOSPHATASE"/>
    <property type="match status" value="1"/>
</dbReference>
<keyword evidence="8 13" id="KW-0862">Zinc</keyword>
<dbReference type="HOGENOM" id="CLU_008539_6_0_1"/>
<evidence type="ECO:0000313" key="18">
    <source>
        <dbReference type="Proteomes" id="UP000000591"/>
    </source>
</evidence>
<dbReference type="GO" id="GO:0000329">
    <property type="term" value="C:fungal-type vacuole membrane"/>
    <property type="evidence" value="ECO:0000318"/>
    <property type="project" value="GO_Central"/>
</dbReference>
<gene>
    <name evidence="17" type="ORF">AGOS_AGL260W</name>
</gene>
<keyword evidence="7 15" id="KW-0378">Hydrolase</keyword>
<evidence type="ECO:0000256" key="12">
    <source>
        <dbReference type="PIRSR" id="PIRSR601952-1"/>
    </source>
</evidence>
<dbReference type="SUPFAM" id="SSF53649">
    <property type="entry name" value="Alkaline phosphatase-like"/>
    <property type="match status" value="1"/>
</dbReference>
<feature type="binding site" evidence="13">
    <location>
        <position position="350"/>
    </location>
    <ligand>
        <name>Zn(2+)</name>
        <dbReference type="ChEBI" id="CHEBI:29105"/>
        <label>2</label>
    </ligand>
</feature>
<dbReference type="GO" id="GO:0019637">
    <property type="term" value="P:organophosphate metabolic process"/>
    <property type="evidence" value="ECO:0007669"/>
    <property type="project" value="UniProtKB-ARBA"/>
</dbReference>
<feature type="binding site" evidence="13">
    <location>
        <position position="311"/>
    </location>
    <ligand>
        <name>Zn(2+)</name>
        <dbReference type="ChEBI" id="CHEBI:29105"/>
        <label>2</label>
    </ligand>
</feature>
<dbReference type="OrthoDB" id="7392499at2759"/>
<dbReference type="PRINTS" id="PR00113">
    <property type="entry name" value="ALKPHPHTASE"/>
</dbReference>
<sequence>MATDEHTGLLPRVGGRSSKQRAVWGSLVALLVLATVVLRFDIVPRRAVAGGKRNVIFFVTDGMGPASLAMTRAYAQAQETDTQLRLPTFQMGSMQTRSSSSLITDSAAGATAFSCAMRTYNSAVGVGPDGRPCGTILEAAKLQGYMTGLVVTTRLTDATPAAFSSHVDHRWYEDLIAEHQLGTYPLGRVVDLMIGGGRTHFYGSQDTKYGDGGSRKDGRNLIDKAVEDGWQYVGDMEGFKRLQGGHNASLPLLALLADYDIPFDMDRDDAVHPSLEQEMMTAINALTDATKDSDRGFFLLVEGSRIDHAAHQNDPAAQAKEVLAFDRAFMSAVEFAAKSDVETVLISTSDHETGGLTVGRQVGTAYPDYVWYPDVLRNATHSAEYLAHKLVNVPANEREDYIREKVLEKGLGIDYYSEEDLQELVVSRTTDQILDKLTRMVSLRAEIGWSTHGHTGVDVNVYAFANTGPSWKSVQDALYGNHANVDIGSFLALYLDLDLEKVTDLIKDTKHSP</sequence>
<evidence type="ECO:0000256" key="2">
    <source>
        <dbReference type="ARBA" id="ARBA00005984"/>
    </source>
</evidence>
<feature type="binding site" evidence="13">
    <location>
        <position position="61"/>
    </location>
    <ligand>
        <name>Mg(2+)</name>
        <dbReference type="ChEBI" id="CHEBI:18420"/>
    </ligand>
</feature>
<keyword evidence="9 13" id="KW-0460">Magnesium</keyword>
<reference evidence="18" key="2">
    <citation type="journal article" date="2013" name="G3 (Bethesda)">
        <title>Genomes of Ashbya fungi isolated from insects reveal four mating-type loci, numerous translocations, lack of transposons, and distinct gene duplications.</title>
        <authorList>
            <person name="Dietrich F.S."/>
            <person name="Voegeli S."/>
            <person name="Kuo S."/>
            <person name="Philippsen P."/>
        </authorList>
    </citation>
    <scope>GENOME REANNOTATION</scope>
    <source>
        <strain evidence="18">ATCC 10895 / CBS 109.51 / FGSC 9923 / NRRL Y-1056</strain>
    </source>
</reference>
<dbReference type="Proteomes" id="UP000000591">
    <property type="component" value="Chromosome VII"/>
</dbReference>
<evidence type="ECO:0000313" key="17">
    <source>
        <dbReference type="EMBL" id="AAS54231.1"/>
    </source>
</evidence>
<evidence type="ECO:0000256" key="14">
    <source>
        <dbReference type="RuleBase" id="RU003946"/>
    </source>
</evidence>
<dbReference type="FunFam" id="3.40.720.10:FF:000063">
    <property type="entry name" value="Alkaline phosphatase"/>
    <property type="match status" value="1"/>
</dbReference>
<dbReference type="STRING" id="284811.Q751G6"/>
<keyword evidence="18" id="KW-1185">Reference proteome</keyword>
<dbReference type="Gene3D" id="1.10.60.40">
    <property type="match status" value="1"/>
</dbReference>